<dbReference type="PANTHER" id="PTHR10815:SF5">
    <property type="entry name" value="METHYLATED-DNA--PROTEIN-CYSTEINE METHYLTRANSFERASE"/>
    <property type="match status" value="1"/>
</dbReference>
<dbReference type="InterPro" id="IPR014048">
    <property type="entry name" value="MethylDNA_cys_MeTrfase_DNA-bd"/>
</dbReference>
<dbReference type="InterPro" id="IPR036631">
    <property type="entry name" value="MGMT_N_sf"/>
</dbReference>
<protein>
    <submittedName>
        <fullName evidence="8">Methylated-DNA--[protein]-cysteine S-methyltransferase</fullName>
    </submittedName>
</protein>
<dbReference type="SUPFAM" id="SSF53155">
    <property type="entry name" value="Methylated DNA-protein cysteine methyltransferase domain"/>
    <property type="match status" value="1"/>
</dbReference>
<organism evidence="8 9">
    <name type="scientific">Diaphorobacter aerolatus</name>
    <dbReference type="NCBI Taxonomy" id="1288495"/>
    <lineage>
        <taxon>Bacteria</taxon>
        <taxon>Pseudomonadati</taxon>
        <taxon>Pseudomonadota</taxon>
        <taxon>Betaproteobacteria</taxon>
        <taxon>Burkholderiales</taxon>
        <taxon>Comamonadaceae</taxon>
        <taxon>Diaphorobacter</taxon>
    </lineage>
</organism>
<dbReference type="Proteomes" id="UP000516028">
    <property type="component" value="Chromosome"/>
</dbReference>
<comment type="catalytic activity">
    <reaction evidence="6">
        <text>a 6-O-methyl-2'-deoxyguanosine in DNA + L-cysteinyl-[protein] = S-methyl-L-cysteinyl-[protein] + a 2'-deoxyguanosine in DNA</text>
        <dbReference type="Rhea" id="RHEA:24000"/>
        <dbReference type="Rhea" id="RHEA-COMP:10131"/>
        <dbReference type="Rhea" id="RHEA-COMP:10132"/>
        <dbReference type="Rhea" id="RHEA-COMP:11367"/>
        <dbReference type="Rhea" id="RHEA-COMP:11368"/>
        <dbReference type="ChEBI" id="CHEBI:29950"/>
        <dbReference type="ChEBI" id="CHEBI:82612"/>
        <dbReference type="ChEBI" id="CHEBI:85445"/>
        <dbReference type="ChEBI" id="CHEBI:85448"/>
        <dbReference type="EC" id="2.1.1.63"/>
    </reaction>
</comment>
<proteinExistence type="predicted"/>
<dbReference type="PROSITE" id="PS00374">
    <property type="entry name" value="MGMT"/>
    <property type="match status" value="1"/>
</dbReference>
<dbReference type="PANTHER" id="PTHR10815">
    <property type="entry name" value="METHYLATED-DNA--PROTEIN-CYSTEINE METHYLTRANSFERASE"/>
    <property type="match status" value="1"/>
</dbReference>
<gene>
    <name evidence="8" type="ORF">H9K75_21620</name>
</gene>
<dbReference type="NCBIfam" id="TIGR00589">
    <property type="entry name" value="ogt"/>
    <property type="match status" value="1"/>
</dbReference>
<dbReference type="InterPro" id="IPR036217">
    <property type="entry name" value="MethylDNA_cys_MeTrfase_DNAb"/>
</dbReference>
<dbReference type="GO" id="GO:0006281">
    <property type="term" value="P:DNA repair"/>
    <property type="evidence" value="ECO:0007669"/>
    <property type="project" value="UniProtKB-KW"/>
</dbReference>
<dbReference type="SUPFAM" id="SSF46767">
    <property type="entry name" value="Methylated DNA-protein cysteine methyltransferase, C-terminal domain"/>
    <property type="match status" value="1"/>
</dbReference>
<sequence length="209" mass="21766">MARAARQPIGGTGVSGNPAWRVNRPAAIGLCHFETGIGDCALAWSDAGVVAIQLPEPDVASTLERLLRGLPMQQTVSELLAARPPQTALDAMHGTQALLRGEALGLTDIELDMRGVPEFAIRVYALTRAIAPGDTRTYGELARELGDVNLSRAVGQALGGNPFAPVIPCHRVLAAGDRSGGFSSHGGAEQKLRMLAIEGACPGGTLPLF</sequence>
<keyword evidence="5" id="KW-0234">DNA repair</keyword>
<evidence type="ECO:0000256" key="1">
    <source>
        <dbReference type="ARBA" id="ARBA00001286"/>
    </source>
</evidence>
<evidence type="ECO:0000256" key="4">
    <source>
        <dbReference type="ARBA" id="ARBA00022763"/>
    </source>
</evidence>
<evidence type="ECO:0000313" key="8">
    <source>
        <dbReference type="EMBL" id="QNP48490.1"/>
    </source>
</evidence>
<keyword evidence="2 8" id="KW-0489">Methyltransferase</keyword>
<dbReference type="KEGG" id="daer:H9K75_21620"/>
<evidence type="ECO:0000256" key="2">
    <source>
        <dbReference type="ARBA" id="ARBA00022603"/>
    </source>
</evidence>
<comment type="catalytic activity">
    <reaction evidence="1">
        <text>a 4-O-methyl-thymidine in DNA + L-cysteinyl-[protein] = a thymidine in DNA + S-methyl-L-cysteinyl-[protein]</text>
        <dbReference type="Rhea" id="RHEA:53428"/>
        <dbReference type="Rhea" id="RHEA-COMP:10131"/>
        <dbReference type="Rhea" id="RHEA-COMP:10132"/>
        <dbReference type="Rhea" id="RHEA-COMP:13555"/>
        <dbReference type="Rhea" id="RHEA-COMP:13556"/>
        <dbReference type="ChEBI" id="CHEBI:29950"/>
        <dbReference type="ChEBI" id="CHEBI:82612"/>
        <dbReference type="ChEBI" id="CHEBI:137386"/>
        <dbReference type="ChEBI" id="CHEBI:137387"/>
        <dbReference type="EC" id="2.1.1.63"/>
    </reaction>
</comment>
<evidence type="ECO:0000259" key="7">
    <source>
        <dbReference type="Pfam" id="PF01035"/>
    </source>
</evidence>
<dbReference type="Pfam" id="PF01035">
    <property type="entry name" value="DNA_binding_1"/>
    <property type="match status" value="1"/>
</dbReference>
<keyword evidence="4" id="KW-0227">DNA damage</keyword>
<evidence type="ECO:0000313" key="9">
    <source>
        <dbReference type="Proteomes" id="UP000516028"/>
    </source>
</evidence>
<accession>A0A7H0GJM4</accession>
<keyword evidence="9" id="KW-1185">Reference proteome</keyword>
<dbReference type="InterPro" id="IPR036388">
    <property type="entry name" value="WH-like_DNA-bd_sf"/>
</dbReference>
<dbReference type="GO" id="GO:0003908">
    <property type="term" value="F:methylated-DNA-[protein]-cysteine S-methyltransferase activity"/>
    <property type="evidence" value="ECO:0007669"/>
    <property type="project" value="UniProtKB-EC"/>
</dbReference>
<evidence type="ECO:0000256" key="6">
    <source>
        <dbReference type="ARBA" id="ARBA00049348"/>
    </source>
</evidence>
<dbReference type="GO" id="GO:0032259">
    <property type="term" value="P:methylation"/>
    <property type="evidence" value="ECO:0007669"/>
    <property type="project" value="UniProtKB-KW"/>
</dbReference>
<feature type="domain" description="Methylated-DNA-[protein]-cysteine S-methyltransferase DNA binding" evidence="7">
    <location>
        <begin position="118"/>
        <end position="199"/>
    </location>
</feature>
<dbReference type="InterPro" id="IPR001497">
    <property type="entry name" value="MethylDNA_cys_MeTrfase_AS"/>
</dbReference>
<dbReference type="CDD" id="cd06445">
    <property type="entry name" value="ATase"/>
    <property type="match status" value="1"/>
</dbReference>
<evidence type="ECO:0000256" key="3">
    <source>
        <dbReference type="ARBA" id="ARBA00022679"/>
    </source>
</evidence>
<evidence type="ECO:0000256" key="5">
    <source>
        <dbReference type="ARBA" id="ARBA00023204"/>
    </source>
</evidence>
<reference evidence="8 9" key="1">
    <citation type="submission" date="2020-08" db="EMBL/GenBank/DDBJ databases">
        <title>Genome sequence of Diaphorobacter aerolatus KACC 16536T.</title>
        <authorList>
            <person name="Hyun D.-W."/>
            <person name="Bae J.-W."/>
        </authorList>
    </citation>
    <scope>NUCLEOTIDE SEQUENCE [LARGE SCALE GENOMIC DNA]</scope>
    <source>
        <strain evidence="8 9">KACC 16536</strain>
    </source>
</reference>
<keyword evidence="3 8" id="KW-0808">Transferase</keyword>
<dbReference type="EMBL" id="CP060783">
    <property type="protein sequence ID" value="QNP48490.1"/>
    <property type="molecule type" value="Genomic_DNA"/>
</dbReference>
<dbReference type="Gene3D" id="1.10.10.10">
    <property type="entry name" value="Winged helix-like DNA-binding domain superfamily/Winged helix DNA-binding domain"/>
    <property type="match status" value="1"/>
</dbReference>
<name>A0A7H0GJM4_9BURK</name>
<dbReference type="AlphaFoldDB" id="A0A7H0GJM4"/>